<protein>
    <submittedName>
        <fullName evidence="1">Uncharacterized protein</fullName>
    </submittedName>
</protein>
<evidence type="ECO:0000313" key="1">
    <source>
        <dbReference type="EMBL" id="VFS60473.1"/>
    </source>
</evidence>
<dbReference type="EMBL" id="CAADJE010000016">
    <property type="protein sequence ID" value="VFS60473.1"/>
    <property type="molecule type" value="Genomic_DNA"/>
</dbReference>
<proteinExistence type="predicted"/>
<sequence>MNVKTRPVRRRAVSADMAAMNFASRCCICSAASSSRRRRSAGGVSRHCGKAAAAASTLRRASARLAADAMDAGCSLSGLARVKVAWPSASCHWPWVYKLQVIVMGKPRCAAFCGFPSVSGDETAWGRQGGYRTFFFGFYRQFTTSAGWPGLDNKPAKTALSA</sequence>
<dbReference type="AlphaFoldDB" id="A0A485AKR7"/>
<evidence type="ECO:0000313" key="2">
    <source>
        <dbReference type="Proteomes" id="UP000345637"/>
    </source>
</evidence>
<gene>
    <name evidence="1" type="ORF">NCTC12998_01330</name>
</gene>
<dbReference type="Proteomes" id="UP000345637">
    <property type="component" value="Unassembled WGS sequence"/>
</dbReference>
<name>A0A485AKR7_RAOPL</name>
<reference evidence="1 2" key="1">
    <citation type="submission" date="2019-03" db="EMBL/GenBank/DDBJ databases">
        <authorList>
            <consortium name="Pathogen Informatics"/>
        </authorList>
    </citation>
    <scope>NUCLEOTIDE SEQUENCE [LARGE SCALE GENOMIC DNA]</scope>
    <source>
        <strain evidence="1 2">NCTC12998</strain>
    </source>
</reference>
<accession>A0A485AKR7</accession>
<organism evidence="1 2">
    <name type="scientific">Raoultella planticola</name>
    <name type="common">Klebsiella planticola</name>
    <dbReference type="NCBI Taxonomy" id="575"/>
    <lineage>
        <taxon>Bacteria</taxon>
        <taxon>Pseudomonadati</taxon>
        <taxon>Pseudomonadota</taxon>
        <taxon>Gammaproteobacteria</taxon>
        <taxon>Enterobacterales</taxon>
        <taxon>Enterobacteriaceae</taxon>
        <taxon>Klebsiella/Raoultella group</taxon>
        <taxon>Raoultella</taxon>
    </lineage>
</organism>